<evidence type="ECO:0000313" key="10">
    <source>
        <dbReference type="Proteomes" id="UP001318860"/>
    </source>
</evidence>
<dbReference type="PANTHER" id="PTHR31458:SF16">
    <property type="entry name" value="BURP DOMAIN-CONTAINING PROTEIN"/>
    <property type="match status" value="1"/>
</dbReference>
<evidence type="ECO:0000313" key="9">
    <source>
        <dbReference type="EMBL" id="KAK6146333.1"/>
    </source>
</evidence>
<keyword evidence="10" id="KW-1185">Reference proteome</keyword>
<evidence type="ECO:0000259" key="8">
    <source>
        <dbReference type="PROSITE" id="PS51277"/>
    </source>
</evidence>
<feature type="chain" id="PRO_5046341182" description="BURP domain-containing protein" evidence="7">
    <location>
        <begin position="28"/>
        <end position="338"/>
    </location>
</feature>
<keyword evidence="4" id="KW-0052">Apoplast</keyword>
<dbReference type="InterPro" id="IPR004873">
    <property type="entry name" value="BURP_dom"/>
</dbReference>
<proteinExistence type="predicted"/>
<evidence type="ECO:0000256" key="7">
    <source>
        <dbReference type="SAM" id="SignalP"/>
    </source>
</evidence>
<evidence type="ECO:0000256" key="2">
    <source>
        <dbReference type="ARBA" id="ARBA00004271"/>
    </source>
</evidence>
<keyword evidence="3" id="KW-0134">Cell wall</keyword>
<keyword evidence="5 7" id="KW-0732">Signal</keyword>
<dbReference type="PANTHER" id="PTHR31458">
    <property type="entry name" value="POLYGALACTURONASE 1 BETA-LIKE PROTEIN 2"/>
    <property type="match status" value="1"/>
</dbReference>
<dbReference type="Pfam" id="PF03181">
    <property type="entry name" value="BURP"/>
    <property type="match status" value="1"/>
</dbReference>
<dbReference type="EMBL" id="JABTTQ020000011">
    <property type="protein sequence ID" value="KAK6146333.1"/>
    <property type="molecule type" value="Genomic_DNA"/>
</dbReference>
<gene>
    <name evidence="9" type="ORF">DH2020_020202</name>
</gene>
<comment type="caution">
    <text evidence="9">The sequence shown here is derived from an EMBL/GenBank/DDBJ whole genome shotgun (WGS) entry which is preliminary data.</text>
</comment>
<dbReference type="SMART" id="SM01045">
    <property type="entry name" value="BURP"/>
    <property type="match status" value="1"/>
</dbReference>
<feature type="signal peptide" evidence="7">
    <location>
        <begin position="1"/>
        <end position="27"/>
    </location>
</feature>
<protein>
    <recommendedName>
        <fullName evidence="8">BURP domain-containing protein</fullName>
    </recommendedName>
</protein>
<evidence type="ECO:0000256" key="5">
    <source>
        <dbReference type="ARBA" id="ARBA00022729"/>
    </source>
</evidence>
<dbReference type="PROSITE" id="PS51257">
    <property type="entry name" value="PROKAR_LIPOPROTEIN"/>
    <property type="match status" value="1"/>
</dbReference>
<evidence type="ECO:0000256" key="6">
    <source>
        <dbReference type="ARBA" id="ARBA00023180"/>
    </source>
</evidence>
<evidence type="ECO:0000256" key="4">
    <source>
        <dbReference type="ARBA" id="ARBA00022523"/>
    </source>
</evidence>
<comment type="subcellular location">
    <subcellularLocation>
        <location evidence="1">Secreted</location>
        <location evidence="1">Cell wall</location>
    </subcellularLocation>
    <subcellularLocation>
        <location evidence="2">Secreted</location>
        <location evidence="2">Extracellular space</location>
        <location evidence="2">Apoplast</location>
    </subcellularLocation>
</comment>
<keyword evidence="6" id="KW-0325">Glycoprotein</keyword>
<dbReference type="InterPro" id="IPR051897">
    <property type="entry name" value="PG-associated_BURP"/>
</dbReference>
<organism evidence="9 10">
    <name type="scientific">Rehmannia glutinosa</name>
    <name type="common">Chinese foxglove</name>
    <dbReference type="NCBI Taxonomy" id="99300"/>
    <lineage>
        <taxon>Eukaryota</taxon>
        <taxon>Viridiplantae</taxon>
        <taxon>Streptophyta</taxon>
        <taxon>Embryophyta</taxon>
        <taxon>Tracheophyta</taxon>
        <taxon>Spermatophyta</taxon>
        <taxon>Magnoliopsida</taxon>
        <taxon>eudicotyledons</taxon>
        <taxon>Gunneridae</taxon>
        <taxon>Pentapetalae</taxon>
        <taxon>asterids</taxon>
        <taxon>lamiids</taxon>
        <taxon>Lamiales</taxon>
        <taxon>Orobanchaceae</taxon>
        <taxon>Rehmannieae</taxon>
        <taxon>Rehmannia</taxon>
    </lineage>
</organism>
<evidence type="ECO:0000256" key="3">
    <source>
        <dbReference type="ARBA" id="ARBA00022512"/>
    </source>
</evidence>
<dbReference type="PROSITE" id="PS51277">
    <property type="entry name" value="BURP"/>
    <property type="match status" value="1"/>
</dbReference>
<reference evidence="9 10" key="1">
    <citation type="journal article" date="2021" name="Comput. Struct. Biotechnol. J.">
        <title>De novo genome assembly of the potent medicinal plant Rehmannia glutinosa using nanopore technology.</title>
        <authorList>
            <person name="Ma L."/>
            <person name="Dong C."/>
            <person name="Song C."/>
            <person name="Wang X."/>
            <person name="Zheng X."/>
            <person name="Niu Y."/>
            <person name="Chen S."/>
            <person name="Feng W."/>
        </authorList>
    </citation>
    <scope>NUCLEOTIDE SEQUENCE [LARGE SCALE GENOMIC DNA]</scope>
    <source>
        <strain evidence="9">DH-2019</strain>
    </source>
</reference>
<dbReference type="Proteomes" id="UP001318860">
    <property type="component" value="Unassembled WGS sequence"/>
</dbReference>
<accession>A0ABR0WFF1</accession>
<keyword evidence="3" id="KW-0964">Secreted</keyword>
<sequence>MLHRFFSTLLSFPAFVLYLSFISCAFSDPLLSSYAATQIKFWSENVHNKMPLAISTKLSPLNKRDSSYYAKTISENNFKADTKFCAVAELACSIGIGEVKTVKEAYATVKTYNNKKVVVPLRNMDPFSFFRLPILKEGNTIHLSNLKESLPHRAFLPPQIASKISLTPKGVTKIFPESSKDAIETTLSYCNAAAIKGEFKACPKSLEEIISFSKASLGKKKLLALTSESTRGSGEQLMIKKIKQFNVEKIVACHEMFLPFATYFCHSLTSSRIYSVDFVKPDSNVPVNTVLAICHMDTSPWPANHVAFQILKFGPGQGEACHWLNEIDLAWIDGGETI</sequence>
<name>A0ABR0WFF1_REHGL</name>
<evidence type="ECO:0000256" key="1">
    <source>
        <dbReference type="ARBA" id="ARBA00004191"/>
    </source>
</evidence>
<feature type="domain" description="BURP" evidence="8">
    <location>
        <begin position="129"/>
        <end position="334"/>
    </location>
</feature>